<dbReference type="SUPFAM" id="SSF55103">
    <property type="entry name" value="FAD-linked oxidases, C-terminal domain"/>
    <property type="match status" value="1"/>
</dbReference>
<dbReference type="FunFam" id="1.10.45.10:FF:000001">
    <property type="entry name" value="D-lactate dehydrogenase mitochondrial"/>
    <property type="match status" value="1"/>
</dbReference>
<comment type="similarity">
    <text evidence="2">Belongs to the FAD-binding oxidoreductase/transferase type 4 family.</text>
</comment>
<dbReference type="SUPFAM" id="SSF56176">
    <property type="entry name" value="FAD-binding/transporter-associated domain-like"/>
    <property type="match status" value="1"/>
</dbReference>
<keyword evidence="4" id="KW-0274">FAD</keyword>
<dbReference type="FunFam" id="3.30.465.10:FF:000014">
    <property type="entry name" value="D-lactate dehydrogenase (Cytochrome), putative"/>
    <property type="match status" value="1"/>
</dbReference>
<dbReference type="GO" id="GO:0008720">
    <property type="term" value="F:D-lactate dehydrogenase (NAD+) activity"/>
    <property type="evidence" value="ECO:0007669"/>
    <property type="project" value="TreeGrafter"/>
</dbReference>
<dbReference type="OMA" id="RACNAYS"/>
<feature type="region of interest" description="Disordered" evidence="8">
    <location>
        <begin position="104"/>
        <end position="128"/>
    </location>
</feature>
<dbReference type="Proteomes" id="UP000006701">
    <property type="component" value="Unassembled WGS sequence"/>
</dbReference>
<comment type="catalytic activity">
    <reaction evidence="7">
        <text>(R)-lactate + 2 Fe(III)-[cytochrome c] = 2 Fe(II)-[cytochrome c] + pyruvate + 2 H(+)</text>
        <dbReference type="Rhea" id="RHEA:13521"/>
        <dbReference type="Rhea" id="RHEA-COMP:10350"/>
        <dbReference type="Rhea" id="RHEA-COMP:14399"/>
        <dbReference type="ChEBI" id="CHEBI:15361"/>
        <dbReference type="ChEBI" id="CHEBI:15378"/>
        <dbReference type="ChEBI" id="CHEBI:16004"/>
        <dbReference type="ChEBI" id="CHEBI:29033"/>
        <dbReference type="ChEBI" id="CHEBI:29034"/>
        <dbReference type="EC" id="1.1.2.4"/>
    </reaction>
</comment>
<evidence type="ECO:0000256" key="5">
    <source>
        <dbReference type="ARBA" id="ARBA00023002"/>
    </source>
</evidence>
<comment type="cofactor">
    <cofactor evidence="1">
        <name>FAD</name>
        <dbReference type="ChEBI" id="CHEBI:57692"/>
    </cofactor>
</comment>
<dbReference type="Gene3D" id="1.10.45.10">
    <property type="entry name" value="Vanillyl-alcohol Oxidase, Chain A, domain 4"/>
    <property type="match status" value="1"/>
</dbReference>
<dbReference type="InterPro" id="IPR004113">
    <property type="entry name" value="FAD-bd_oxidored_4_C"/>
</dbReference>
<proteinExistence type="inferred from homology"/>
<dbReference type="Pfam" id="PF02913">
    <property type="entry name" value="FAD-oxidase_C"/>
    <property type="match status" value="1"/>
</dbReference>
<dbReference type="InterPro" id="IPR016171">
    <property type="entry name" value="Vanillyl_alc_oxidase_C-sub2"/>
</dbReference>
<dbReference type="PROSITE" id="PS51387">
    <property type="entry name" value="FAD_PCMH"/>
    <property type="match status" value="1"/>
</dbReference>
<keyword evidence="5" id="KW-0560">Oxidoreductase</keyword>
<keyword evidence="3" id="KW-0285">Flavoprotein</keyword>
<evidence type="ECO:0000256" key="3">
    <source>
        <dbReference type="ARBA" id="ARBA00022630"/>
    </source>
</evidence>
<dbReference type="OrthoDB" id="7786253at2759"/>
<evidence type="ECO:0000256" key="7">
    <source>
        <dbReference type="ARBA" id="ARBA00051436"/>
    </source>
</evidence>
<evidence type="ECO:0000313" key="10">
    <source>
        <dbReference type="EMBL" id="EAW11076.1"/>
    </source>
</evidence>
<dbReference type="GeneID" id="4704593"/>
<dbReference type="EMBL" id="DS027053">
    <property type="protein sequence ID" value="EAW11076.1"/>
    <property type="molecule type" value="Genomic_DNA"/>
</dbReference>
<dbReference type="InterPro" id="IPR016164">
    <property type="entry name" value="FAD-linked_Oxase-like_C"/>
</dbReference>
<dbReference type="InterPro" id="IPR036318">
    <property type="entry name" value="FAD-bd_PCMH-like_sf"/>
</dbReference>
<evidence type="ECO:0000256" key="2">
    <source>
        <dbReference type="ARBA" id="ARBA00008000"/>
    </source>
</evidence>
<dbReference type="AlphaFoldDB" id="A1CGJ6"/>
<dbReference type="PANTHER" id="PTHR11748">
    <property type="entry name" value="D-LACTATE DEHYDROGENASE"/>
    <property type="match status" value="1"/>
</dbReference>
<evidence type="ECO:0000256" key="6">
    <source>
        <dbReference type="ARBA" id="ARBA00038897"/>
    </source>
</evidence>
<evidence type="ECO:0000256" key="4">
    <source>
        <dbReference type="ARBA" id="ARBA00022827"/>
    </source>
</evidence>
<evidence type="ECO:0000256" key="8">
    <source>
        <dbReference type="SAM" id="MobiDB-lite"/>
    </source>
</evidence>
<dbReference type="GO" id="GO:1903457">
    <property type="term" value="P:lactate catabolic process"/>
    <property type="evidence" value="ECO:0007669"/>
    <property type="project" value="TreeGrafter"/>
</dbReference>
<dbReference type="HOGENOM" id="CLU_017779_3_1_1"/>
<evidence type="ECO:0000259" key="9">
    <source>
        <dbReference type="PROSITE" id="PS51387"/>
    </source>
</evidence>
<evidence type="ECO:0000313" key="11">
    <source>
        <dbReference type="Proteomes" id="UP000006701"/>
    </source>
</evidence>
<dbReference type="FunFam" id="3.30.70.2740:FF:000001">
    <property type="entry name" value="D-lactate dehydrogenase mitochondrial"/>
    <property type="match status" value="1"/>
</dbReference>
<accession>A1CGJ6</accession>
<sequence length="600" mass="65758">MMASLRPRTLPLSVSRCVRPLPRRTTTVPHHHERLQLRTFTTARRYNQSNPGQNAAYQAKPRFNSIQLVLSSCKVPSPFFPVRLPWLIDPVIVAAGVGGYLIGRSDQPPPTTLSDKSTSPLEDCQPPNYDLTPENLKAACAEFAEIIGKDNVTTNADSMGSYSGSDWSSYTPTATQKPFVVVSPASTDEVSRIMKVCHRRRIPLTAYAGGTSLEGHFTPTRGGVSLDLQRMDNILALHKDDQDVHVQAGVGWEDLNAQLAKDGLFFPPDPGPGARIGGMVGTGCSGTNAYHYGTMRDWVLSLTVVLADGTVIQTRQRPRKSSAGYDLTRLFIGSEGTLGIVTEATLKLTPKPKNERVAIASFPSIQDAAGCVARVVEEGVNIAAVELLDDVQMKCVNAGGATERHWEEKPTLFFKFAGTKAAVDEEVRIVQELVKQGRDTSFEFARNAGEAEELWSARKYALWSIMELKKDPSEHVWTTDVAVPISRLPDIIHQTKEDINRSGLTGGIVGHVGDGNFHVMLLYSEKVRDVAEKLVHDMVERAIEMEGTITGEHGVGLVKRDFLPSEVGQKTVDTMRQVKQALDPLLLLNCDKILRVDPSS</sequence>
<dbReference type="Gene3D" id="3.30.465.10">
    <property type="match status" value="1"/>
</dbReference>
<dbReference type="STRING" id="344612.A1CGJ6"/>
<dbReference type="InterPro" id="IPR016169">
    <property type="entry name" value="FAD-bd_PCMH_sub2"/>
</dbReference>
<dbReference type="KEGG" id="act:ACLA_067120"/>
<dbReference type="RefSeq" id="XP_001272502.1">
    <property type="nucleotide sequence ID" value="XM_001272501.1"/>
</dbReference>
<keyword evidence="11" id="KW-1185">Reference proteome</keyword>
<dbReference type="InterPro" id="IPR006094">
    <property type="entry name" value="Oxid_FAD_bind_N"/>
</dbReference>
<name>A1CGJ6_ASPCL</name>
<dbReference type="GO" id="GO:0071949">
    <property type="term" value="F:FAD binding"/>
    <property type="evidence" value="ECO:0007669"/>
    <property type="project" value="InterPro"/>
</dbReference>
<feature type="domain" description="FAD-binding PCMH-type" evidence="9">
    <location>
        <begin position="174"/>
        <end position="351"/>
    </location>
</feature>
<dbReference type="EC" id="1.1.2.4" evidence="6"/>
<dbReference type="GO" id="GO:0005739">
    <property type="term" value="C:mitochondrion"/>
    <property type="evidence" value="ECO:0007669"/>
    <property type="project" value="TreeGrafter"/>
</dbReference>
<dbReference type="eggNOG" id="KOG1231">
    <property type="taxonomic scope" value="Eukaryota"/>
</dbReference>
<evidence type="ECO:0000256" key="1">
    <source>
        <dbReference type="ARBA" id="ARBA00001974"/>
    </source>
</evidence>
<protein>
    <recommendedName>
        <fullName evidence="6">D-lactate dehydrogenase (cytochrome)</fullName>
        <ecNumber evidence="6">1.1.2.4</ecNumber>
    </recommendedName>
</protein>
<dbReference type="Pfam" id="PF01565">
    <property type="entry name" value="FAD_binding_4"/>
    <property type="match status" value="1"/>
</dbReference>
<dbReference type="GO" id="GO:0004458">
    <property type="term" value="F:D-lactate dehydrogenase (cytochrome) activity"/>
    <property type="evidence" value="ECO:0007669"/>
    <property type="project" value="UniProtKB-EC"/>
</dbReference>
<organism evidence="10 11">
    <name type="scientific">Aspergillus clavatus (strain ATCC 1007 / CBS 513.65 / DSM 816 / NCTC 3887 / NRRL 1 / QM 1276 / 107)</name>
    <dbReference type="NCBI Taxonomy" id="344612"/>
    <lineage>
        <taxon>Eukaryota</taxon>
        <taxon>Fungi</taxon>
        <taxon>Dikarya</taxon>
        <taxon>Ascomycota</taxon>
        <taxon>Pezizomycotina</taxon>
        <taxon>Eurotiomycetes</taxon>
        <taxon>Eurotiomycetidae</taxon>
        <taxon>Eurotiales</taxon>
        <taxon>Aspergillaceae</taxon>
        <taxon>Aspergillus</taxon>
        <taxon>Aspergillus subgen. Fumigati</taxon>
    </lineage>
</organism>
<dbReference type="InterPro" id="IPR016166">
    <property type="entry name" value="FAD-bd_PCMH"/>
</dbReference>
<dbReference type="VEuPathDB" id="FungiDB:ACLA_067120"/>
<dbReference type="PANTHER" id="PTHR11748:SF116">
    <property type="entry name" value="D-LACTATE DEHYDROGENASE (CYTOCHROME) (AFU_ORTHOLOGUE AFUA_7G02560)"/>
    <property type="match status" value="1"/>
</dbReference>
<gene>
    <name evidence="10" type="ORF">ACLA_067120</name>
</gene>
<dbReference type="Gene3D" id="3.30.70.2740">
    <property type="match status" value="1"/>
</dbReference>
<reference evidence="10 11" key="1">
    <citation type="journal article" date="2008" name="PLoS Genet.">
        <title>Genomic islands in the pathogenic filamentous fungus Aspergillus fumigatus.</title>
        <authorList>
            <person name="Fedorova N.D."/>
            <person name="Khaldi N."/>
            <person name="Joardar V.S."/>
            <person name="Maiti R."/>
            <person name="Amedeo P."/>
            <person name="Anderson M.J."/>
            <person name="Crabtree J."/>
            <person name="Silva J.C."/>
            <person name="Badger J.H."/>
            <person name="Albarraq A."/>
            <person name="Angiuoli S."/>
            <person name="Bussey H."/>
            <person name="Bowyer P."/>
            <person name="Cotty P.J."/>
            <person name="Dyer P.S."/>
            <person name="Egan A."/>
            <person name="Galens K."/>
            <person name="Fraser-Liggett C.M."/>
            <person name="Haas B.J."/>
            <person name="Inman J.M."/>
            <person name="Kent R."/>
            <person name="Lemieux S."/>
            <person name="Malavazi I."/>
            <person name="Orvis J."/>
            <person name="Roemer T."/>
            <person name="Ronning C.M."/>
            <person name="Sundaram J.P."/>
            <person name="Sutton G."/>
            <person name="Turner G."/>
            <person name="Venter J.C."/>
            <person name="White O.R."/>
            <person name="Whitty B.R."/>
            <person name="Youngman P."/>
            <person name="Wolfe K.H."/>
            <person name="Goldman G.H."/>
            <person name="Wortman J.R."/>
            <person name="Jiang B."/>
            <person name="Denning D.W."/>
            <person name="Nierman W.C."/>
        </authorList>
    </citation>
    <scope>NUCLEOTIDE SEQUENCE [LARGE SCALE GENOMIC DNA]</scope>
    <source>
        <strain evidence="11">ATCC 1007 / CBS 513.65 / DSM 816 / NCTC 3887 / NRRL 1</strain>
    </source>
</reference>